<protein>
    <submittedName>
        <fullName evidence="1">(R,S)-reticuline 7-O-methyltransferase</fullName>
    </submittedName>
</protein>
<organism evidence="1 2">
    <name type="scientific">Senna tora</name>
    <dbReference type="NCBI Taxonomy" id="362788"/>
    <lineage>
        <taxon>Eukaryota</taxon>
        <taxon>Viridiplantae</taxon>
        <taxon>Streptophyta</taxon>
        <taxon>Embryophyta</taxon>
        <taxon>Tracheophyta</taxon>
        <taxon>Spermatophyta</taxon>
        <taxon>Magnoliopsida</taxon>
        <taxon>eudicotyledons</taxon>
        <taxon>Gunneridae</taxon>
        <taxon>Pentapetalae</taxon>
        <taxon>rosids</taxon>
        <taxon>fabids</taxon>
        <taxon>Fabales</taxon>
        <taxon>Fabaceae</taxon>
        <taxon>Caesalpinioideae</taxon>
        <taxon>Cassia clade</taxon>
        <taxon>Senna</taxon>
    </lineage>
</organism>
<dbReference type="AlphaFoldDB" id="A0A834WX79"/>
<name>A0A834WX79_9FABA</name>
<comment type="caution">
    <text evidence="1">The sequence shown here is derived from an EMBL/GenBank/DDBJ whole genome shotgun (WGS) entry which is preliminary data.</text>
</comment>
<dbReference type="GO" id="GO:0032259">
    <property type="term" value="P:methylation"/>
    <property type="evidence" value="ECO:0007669"/>
    <property type="project" value="UniProtKB-KW"/>
</dbReference>
<gene>
    <name evidence="1" type="ORF">G2W53_009122</name>
</gene>
<accession>A0A834WX79</accession>
<keyword evidence="2" id="KW-1185">Reference proteome</keyword>
<dbReference type="GO" id="GO:0008168">
    <property type="term" value="F:methyltransferase activity"/>
    <property type="evidence" value="ECO:0007669"/>
    <property type="project" value="UniProtKB-KW"/>
</dbReference>
<evidence type="ECO:0000313" key="2">
    <source>
        <dbReference type="Proteomes" id="UP000634136"/>
    </source>
</evidence>
<reference evidence="1" key="1">
    <citation type="submission" date="2020-09" db="EMBL/GenBank/DDBJ databases">
        <title>Genome-Enabled Discovery of Anthraquinone Biosynthesis in Senna tora.</title>
        <authorList>
            <person name="Kang S.-H."/>
            <person name="Pandey R.P."/>
            <person name="Lee C.-M."/>
            <person name="Sim J.-S."/>
            <person name="Jeong J.-T."/>
            <person name="Choi B.-S."/>
            <person name="Jung M."/>
            <person name="Ginzburg D."/>
            <person name="Zhao K."/>
            <person name="Won S.Y."/>
            <person name="Oh T.-J."/>
            <person name="Yu Y."/>
            <person name="Kim N.-H."/>
            <person name="Lee O.R."/>
            <person name="Lee T.-H."/>
            <person name="Bashyal P."/>
            <person name="Kim T.-S."/>
            <person name="Lee W.-H."/>
            <person name="Kawkins C."/>
            <person name="Kim C.-K."/>
            <person name="Kim J.S."/>
            <person name="Ahn B.O."/>
            <person name="Rhee S.Y."/>
            <person name="Sohng J.K."/>
        </authorList>
    </citation>
    <scope>NUCLEOTIDE SEQUENCE</scope>
    <source>
        <tissue evidence="1">Leaf</tissue>
    </source>
</reference>
<sequence length="282" mass="31517">MISDREGLNDVGWEGIDIDDIVTKEASFLKQLLPVLLCPFLPSTIVSKQHHVKCKACVFKYPIPFWMQNVIHNNHLPCLLCISLRNGHEHVSPNMGDSLVLGRSGNHMRQIKVDTFDISNSFGNNPSRASHAFIEQLVERRVQPSQVKLLMAMAFEKGRSILSAFSDAVAKIVRGVQMGQVIEGVIELRFLCREDVLANKVTHDSVEEGDVRGGCVRNVVEDCLEGDGTAMAVYNVSYAKLNGGFQSERVHEAKHQLPYCGLSNQFFFLLLLPTLERKLNLS</sequence>
<keyword evidence="1" id="KW-0808">Transferase</keyword>
<dbReference type="EMBL" id="JAAIUW010000004">
    <property type="protein sequence ID" value="KAF7834263.1"/>
    <property type="molecule type" value="Genomic_DNA"/>
</dbReference>
<evidence type="ECO:0000313" key="1">
    <source>
        <dbReference type="EMBL" id="KAF7834263.1"/>
    </source>
</evidence>
<proteinExistence type="predicted"/>
<keyword evidence="1" id="KW-0489">Methyltransferase</keyword>
<dbReference type="Proteomes" id="UP000634136">
    <property type="component" value="Unassembled WGS sequence"/>
</dbReference>